<keyword evidence="3" id="KW-1185">Reference proteome</keyword>
<feature type="transmembrane region" description="Helical" evidence="1">
    <location>
        <begin position="78"/>
        <end position="97"/>
    </location>
</feature>
<comment type="caution">
    <text evidence="2">The sequence shown here is derived from an EMBL/GenBank/DDBJ whole genome shotgun (WGS) entry which is preliminary data.</text>
</comment>
<evidence type="ECO:0000313" key="3">
    <source>
        <dbReference type="Proteomes" id="UP000821846"/>
    </source>
</evidence>
<keyword evidence="1" id="KW-1133">Transmembrane helix</keyword>
<proteinExistence type="predicted"/>
<keyword evidence="1" id="KW-0472">Membrane</keyword>
<name>A0ABX2GVZ9_9FIRM</name>
<keyword evidence="1" id="KW-0812">Transmembrane</keyword>
<feature type="transmembrane region" description="Helical" evidence="1">
    <location>
        <begin position="53"/>
        <end position="72"/>
    </location>
</feature>
<dbReference type="RefSeq" id="WP_173865650.1">
    <property type="nucleotide sequence ID" value="NZ_JAAWUU010000004.1"/>
</dbReference>
<sequence length="107" mass="12359">MRKDRIVEITGLAILLIQRLYGKDYKNAVVTFYLLFVIAILDREITEENILELAVWTMAELAVGIGFAIVIHQEIISVIAMLLIMGFFVLPMLVKLFRFWQAEKNKT</sequence>
<protein>
    <submittedName>
        <fullName evidence="2">Uncharacterized protein</fullName>
    </submittedName>
</protein>
<dbReference type="EMBL" id="JAAWUZ010000004">
    <property type="protein sequence ID" value="NSG29077.1"/>
    <property type="molecule type" value="Genomic_DNA"/>
</dbReference>
<evidence type="ECO:0000313" key="2">
    <source>
        <dbReference type="EMBL" id="NSG29077.1"/>
    </source>
</evidence>
<accession>A0ABX2GVZ9</accession>
<organism evidence="2 3">
    <name type="scientific">Faecalicatena fissicatena</name>
    <dbReference type="NCBI Taxonomy" id="290055"/>
    <lineage>
        <taxon>Bacteria</taxon>
        <taxon>Bacillati</taxon>
        <taxon>Bacillota</taxon>
        <taxon>Clostridia</taxon>
        <taxon>Lachnospirales</taxon>
        <taxon>Lachnospiraceae</taxon>
        <taxon>Faecalicatena</taxon>
    </lineage>
</organism>
<gene>
    <name evidence="2" type="ORF">HFM93_02050</name>
</gene>
<dbReference type="Proteomes" id="UP000821846">
    <property type="component" value="Unassembled WGS sequence"/>
</dbReference>
<reference evidence="2 3" key="1">
    <citation type="journal article" date="2020" name="Cell Host Microbe">
        <title>Functional and Genomic Variation between Human-Derived Isolates of Lachnospiraceae Reveals Inter- and Intra-Species Diversity.</title>
        <authorList>
            <person name="Sorbara M.T."/>
            <person name="Littmann E.R."/>
            <person name="Fontana E."/>
            <person name="Moody T.U."/>
            <person name="Kohout C.E."/>
            <person name="Gjonbalaj M."/>
            <person name="Eaton V."/>
            <person name="Seok R."/>
            <person name="Leiner I.M."/>
            <person name="Pamer E.G."/>
        </authorList>
    </citation>
    <scope>NUCLEOTIDE SEQUENCE [LARGE SCALE GENOMIC DNA]</scope>
    <source>
        <strain evidence="2 3">MSK.14.16</strain>
    </source>
</reference>
<evidence type="ECO:0000256" key="1">
    <source>
        <dbReference type="SAM" id="Phobius"/>
    </source>
</evidence>